<accession>W2RS43</accession>
<dbReference type="AlphaFoldDB" id="W2RS43"/>
<dbReference type="Pfam" id="PF04828">
    <property type="entry name" value="GFA"/>
    <property type="match status" value="1"/>
</dbReference>
<feature type="domain" description="CENP-V/GFA" evidence="5">
    <location>
        <begin position="13"/>
        <end position="95"/>
    </location>
</feature>
<sequence length="375" mass="39655">MASPLLTSEARLNCLCGAITLPGTYLLSSTFPVSTITCHCNPCRQVTGGLLPIFAWLNAVPPSAVIASTTAYHFTDRCTRYFCSTCGCVCLVELPKVGKWACTAGIIEPPVGVTDVVAISSHGYISDTIDGGLVPLLMAPKHVPLPLISVGHSNNGISPEDVLHLTKASLTHPLPALGHQLPASCHCGGVVLLISRANNTNTSTGEQPCPTTSNPSKHSASFCACRTCRLATGMLLQGWTHVSRNTIESAATGAPLALTLSADAPDPDQTDTQSNIRRFQISNDTYLSFCGHCGATISISGHKAGVAAAEYNNEQIRISVGILRAASGSMAREWLAWANDGEVEWLEELPDQSIRDCVQRGWGPLGLGRQQQDIA</sequence>
<evidence type="ECO:0000313" key="7">
    <source>
        <dbReference type="Proteomes" id="UP000030752"/>
    </source>
</evidence>
<evidence type="ECO:0000256" key="4">
    <source>
        <dbReference type="ARBA" id="ARBA00023239"/>
    </source>
</evidence>
<dbReference type="HOGENOM" id="CLU_038839_0_0_1"/>
<dbReference type="Gene3D" id="3.90.1590.10">
    <property type="entry name" value="glutathione-dependent formaldehyde- activating enzyme (gfa)"/>
    <property type="match status" value="1"/>
</dbReference>
<evidence type="ECO:0000256" key="1">
    <source>
        <dbReference type="ARBA" id="ARBA00005495"/>
    </source>
</evidence>
<dbReference type="RefSeq" id="XP_008719142.1">
    <property type="nucleotide sequence ID" value="XM_008720920.1"/>
</dbReference>
<dbReference type="GO" id="GO:0016846">
    <property type="term" value="F:carbon-sulfur lyase activity"/>
    <property type="evidence" value="ECO:0007669"/>
    <property type="project" value="InterPro"/>
</dbReference>
<dbReference type="PANTHER" id="PTHR33337">
    <property type="entry name" value="GFA DOMAIN-CONTAINING PROTEIN"/>
    <property type="match status" value="1"/>
</dbReference>
<dbReference type="Gene3D" id="2.170.150.70">
    <property type="match status" value="1"/>
</dbReference>
<dbReference type="EMBL" id="KB822722">
    <property type="protein sequence ID" value="ETN38553.1"/>
    <property type="molecule type" value="Genomic_DNA"/>
</dbReference>
<evidence type="ECO:0000313" key="6">
    <source>
        <dbReference type="EMBL" id="ETN38553.1"/>
    </source>
</evidence>
<dbReference type="GeneID" id="19973928"/>
<keyword evidence="7" id="KW-1185">Reference proteome</keyword>
<dbReference type="GO" id="GO:0046872">
    <property type="term" value="F:metal ion binding"/>
    <property type="evidence" value="ECO:0007669"/>
    <property type="project" value="UniProtKB-KW"/>
</dbReference>
<dbReference type="PANTHER" id="PTHR33337:SF30">
    <property type="entry name" value="DUF636 DOMAIN PROTEIN (AFU_ORTHOLOGUE AFUA_1G03180)"/>
    <property type="match status" value="1"/>
</dbReference>
<dbReference type="OrthoDB" id="5422068at2759"/>
<dbReference type="InterPro" id="IPR011057">
    <property type="entry name" value="Mss4-like_sf"/>
</dbReference>
<keyword evidence="2" id="KW-0479">Metal-binding</keyword>
<gene>
    <name evidence="6" type="ORF">HMPREF1541_06589</name>
</gene>
<keyword evidence="3" id="KW-0862">Zinc</keyword>
<keyword evidence="4" id="KW-0456">Lyase</keyword>
<organism evidence="6 7">
    <name type="scientific">Cyphellophora europaea (strain CBS 101466)</name>
    <name type="common">Phialophora europaea</name>
    <dbReference type="NCBI Taxonomy" id="1220924"/>
    <lineage>
        <taxon>Eukaryota</taxon>
        <taxon>Fungi</taxon>
        <taxon>Dikarya</taxon>
        <taxon>Ascomycota</taxon>
        <taxon>Pezizomycotina</taxon>
        <taxon>Eurotiomycetes</taxon>
        <taxon>Chaetothyriomycetidae</taxon>
        <taxon>Chaetothyriales</taxon>
        <taxon>Cyphellophoraceae</taxon>
        <taxon>Cyphellophora</taxon>
    </lineage>
</organism>
<comment type="similarity">
    <text evidence="1">Belongs to the Gfa family.</text>
</comment>
<name>W2RS43_CYPE1</name>
<evidence type="ECO:0000256" key="2">
    <source>
        <dbReference type="ARBA" id="ARBA00022723"/>
    </source>
</evidence>
<dbReference type="InterPro" id="IPR006913">
    <property type="entry name" value="CENP-V/GFA"/>
</dbReference>
<protein>
    <recommendedName>
        <fullName evidence="5">CENP-V/GFA domain-containing protein</fullName>
    </recommendedName>
</protein>
<dbReference type="InParanoid" id="W2RS43"/>
<evidence type="ECO:0000256" key="3">
    <source>
        <dbReference type="ARBA" id="ARBA00022833"/>
    </source>
</evidence>
<evidence type="ECO:0000259" key="5">
    <source>
        <dbReference type="Pfam" id="PF04828"/>
    </source>
</evidence>
<dbReference type="Proteomes" id="UP000030752">
    <property type="component" value="Unassembled WGS sequence"/>
</dbReference>
<proteinExistence type="inferred from homology"/>
<dbReference type="VEuPathDB" id="FungiDB:HMPREF1541_06589"/>
<dbReference type="SUPFAM" id="SSF51316">
    <property type="entry name" value="Mss4-like"/>
    <property type="match status" value="2"/>
</dbReference>
<dbReference type="eggNOG" id="ENOG502S13F">
    <property type="taxonomic scope" value="Eukaryota"/>
</dbReference>
<reference evidence="6 7" key="1">
    <citation type="submission" date="2013-03" db="EMBL/GenBank/DDBJ databases">
        <title>The Genome Sequence of Phialophora europaea CBS 101466.</title>
        <authorList>
            <consortium name="The Broad Institute Genomics Platform"/>
            <person name="Cuomo C."/>
            <person name="de Hoog S."/>
            <person name="Gorbushina A."/>
            <person name="Walker B."/>
            <person name="Young S.K."/>
            <person name="Zeng Q."/>
            <person name="Gargeya S."/>
            <person name="Fitzgerald M."/>
            <person name="Haas B."/>
            <person name="Abouelleil A."/>
            <person name="Allen A.W."/>
            <person name="Alvarado L."/>
            <person name="Arachchi H.M."/>
            <person name="Berlin A.M."/>
            <person name="Chapman S.B."/>
            <person name="Gainer-Dewar J."/>
            <person name="Goldberg J."/>
            <person name="Griggs A."/>
            <person name="Gujja S."/>
            <person name="Hansen M."/>
            <person name="Howarth C."/>
            <person name="Imamovic A."/>
            <person name="Ireland A."/>
            <person name="Larimer J."/>
            <person name="McCowan C."/>
            <person name="Murphy C."/>
            <person name="Pearson M."/>
            <person name="Poon T.W."/>
            <person name="Priest M."/>
            <person name="Roberts A."/>
            <person name="Saif S."/>
            <person name="Shea T."/>
            <person name="Sisk P."/>
            <person name="Sykes S."/>
            <person name="Wortman J."/>
            <person name="Nusbaum C."/>
            <person name="Birren B."/>
        </authorList>
    </citation>
    <scope>NUCLEOTIDE SEQUENCE [LARGE SCALE GENOMIC DNA]</scope>
    <source>
        <strain evidence="6 7">CBS 101466</strain>
    </source>
</reference>